<protein>
    <submittedName>
        <fullName evidence="2">Uncharacterized protein</fullName>
    </submittedName>
</protein>
<keyword evidence="3" id="KW-1185">Reference proteome</keyword>
<proteinExistence type="predicted"/>
<dbReference type="EMBL" id="JAABOA010000304">
    <property type="protein sequence ID" value="KAF9584890.1"/>
    <property type="molecule type" value="Genomic_DNA"/>
</dbReference>
<gene>
    <name evidence="2" type="ORF">BGW38_004776</name>
</gene>
<comment type="caution">
    <text evidence="2">The sequence shown here is derived from an EMBL/GenBank/DDBJ whole genome shotgun (WGS) entry which is preliminary data.</text>
</comment>
<dbReference type="AlphaFoldDB" id="A0A9P6KHK6"/>
<evidence type="ECO:0000256" key="1">
    <source>
        <dbReference type="SAM" id="SignalP"/>
    </source>
</evidence>
<name>A0A9P6KHK6_9FUNG</name>
<feature type="signal peptide" evidence="1">
    <location>
        <begin position="1"/>
        <end position="29"/>
    </location>
</feature>
<evidence type="ECO:0000313" key="2">
    <source>
        <dbReference type="EMBL" id="KAF9584890.1"/>
    </source>
</evidence>
<reference evidence="2" key="1">
    <citation type="journal article" date="2020" name="Fungal Divers.">
        <title>Resolving the Mortierellaceae phylogeny through synthesis of multi-gene phylogenetics and phylogenomics.</title>
        <authorList>
            <person name="Vandepol N."/>
            <person name="Liber J."/>
            <person name="Desiro A."/>
            <person name="Na H."/>
            <person name="Kennedy M."/>
            <person name="Barry K."/>
            <person name="Grigoriev I.V."/>
            <person name="Miller A.N."/>
            <person name="O'Donnell K."/>
            <person name="Stajich J.E."/>
            <person name="Bonito G."/>
        </authorList>
    </citation>
    <scope>NUCLEOTIDE SEQUENCE</scope>
    <source>
        <strain evidence="2">KOD1015</strain>
    </source>
</reference>
<evidence type="ECO:0000313" key="3">
    <source>
        <dbReference type="Proteomes" id="UP000780801"/>
    </source>
</evidence>
<feature type="chain" id="PRO_5040455554" evidence="1">
    <location>
        <begin position="30"/>
        <end position="175"/>
    </location>
</feature>
<dbReference type="OrthoDB" id="3044029at2759"/>
<dbReference type="Proteomes" id="UP000780801">
    <property type="component" value="Unassembled WGS sequence"/>
</dbReference>
<sequence>MARLTSFLISLTLSSVALLSMLGPEGVEARRGDRGRIASVESADNFCFFLPPSAGGGISENEDKAIAFCMKDAPGAKIFPEGFIESAHYLENTEKGWVQVTGKMTPSVYSLSKKDGGGQYDVKAPVGAVCAKYKYFVNMVEPDGSIFCMRCCNTKEDCPVGKSTYGCKSVIGGKY</sequence>
<organism evidence="2 3">
    <name type="scientific">Lunasporangiospora selenospora</name>
    <dbReference type="NCBI Taxonomy" id="979761"/>
    <lineage>
        <taxon>Eukaryota</taxon>
        <taxon>Fungi</taxon>
        <taxon>Fungi incertae sedis</taxon>
        <taxon>Mucoromycota</taxon>
        <taxon>Mortierellomycotina</taxon>
        <taxon>Mortierellomycetes</taxon>
        <taxon>Mortierellales</taxon>
        <taxon>Mortierellaceae</taxon>
        <taxon>Lunasporangiospora</taxon>
    </lineage>
</organism>
<accession>A0A9P6KHK6</accession>
<keyword evidence="1" id="KW-0732">Signal</keyword>